<sequence>PTTVPVTGSPPWIAGKLPSTAVPAGSPPR</sequence>
<keyword evidence="3" id="KW-1185">Reference proteome</keyword>
<evidence type="ECO:0000313" key="3">
    <source>
        <dbReference type="Proteomes" id="UP000265520"/>
    </source>
</evidence>
<dbReference type="AlphaFoldDB" id="A0A392REZ6"/>
<evidence type="ECO:0000313" key="2">
    <source>
        <dbReference type="EMBL" id="MCI35188.1"/>
    </source>
</evidence>
<evidence type="ECO:0000256" key="1">
    <source>
        <dbReference type="SAM" id="MobiDB-lite"/>
    </source>
</evidence>
<accession>A0A392REZ6</accession>
<feature type="non-terminal residue" evidence="2">
    <location>
        <position position="1"/>
    </location>
</feature>
<name>A0A392REZ6_9FABA</name>
<organism evidence="2 3">
    <name type="scientific">Trifolium medium</name>
    <dbReference type="NCBI Taxonomy" id="97028"/>
    <lineage>
        <taxon>Eukaryota</taxon>
        <taxon>Viridiplantae</taxon>
        <taxon>Streptophyta</taxon>
        <taxon>Embryophyta</taxon>
        <taxon>Tracheophyta</taxon>
        <taxon>Spermatophyta</taxon>
        <taxon>Magnoliopsida</taxon>
        <taxon>eudicotyledons</taxon>
        <taxon>Gunneridae</taxon>
        <taxon>Pentapetalae</taxon>
        <taxon>rosids</taxon>
        <taxon>fabids</taxon>
        <taxon>Fabales</taxon>
        <taxon>Fabaceae</taxon>
        <taxon>Papilionoideae</taxon>
        <taxon>50 kb inversion clade</taxon>
        <taxon>NPAAA clade</taxon>
        <taxon>Hologalegina</taxon>
        <taxon>IRL clade</taxon>
        <taxon>Trifolieae</taxon>
        <taxon>Trifolium</taxon>
    </lineage>
</organism>
<comment type="caution">
    <text evidence="2">The sequence shown here is derived from an EMBL/GenBank/DDBJ whole genome shotgun (WGS) entry which is preliminary data.</text>
</comment>
<protein>
    <submittedName>
        <fullName evidence="2">Uncharacterized protein</fullName>
    </submittedName>
</protein>
<dbReference type="EMBL" id="LXQA010221024">
    <property type="protein sequence ID" value="MCI35188.1"/>
    <property type="molecule type" value="Genomic_DNA"/>
</dbReference>
<reference evidence="2 3" key="1">
    <citation type="journal article" date="2018" name="Front. Plant Sci.">
        <title>Red Clover (Trifolium pratense) and Zigzag Clover (T. medium) - A Picture of Genomic Similarities and Differences.</title>
        <authorList>
            <person name="Dluhosova J."/>
            <person name="Istvanek J."/>
            <person name="Nedelnik J."/>
            <person name="Repkova J."/>
        </authorList>
    </citation>
    <scope>NUCLEOTIDE SEQUENCE [LARGE SCALE GENOMIC DNA]</scope>
    <source>
        <strain evidence="3">cv. 10/8</strain>
        <tissue evidence="2">Leaf</tissue>
    </source>
</reference>
<feature type="region of interest" description="Disordered" evidence="1">
    <location>
        <begin position="1"/>
        <end position="29"/>
    </location>
</feature>
<proteinExistence type="predicted"/>
<dbReference type="Proteomes" id="UP000265520">
    <property type="component" value="Unassembled WGS sequence"/>
</dbReference>